<dbReference type="InterPro" id="IPR025058">
    <property type="entry name" value="DUF3995"/>
</dbReference>
<accession>A0AAJ4PB91</accession>
<sequence length="150" mass="17089">MRLKNICIILFLVAGTLHSLATFYWSFGGEIGLLTVGQWTIDLKSKYGSLILVILFILGIIKLSATWMPLLLVYKNNKFLMLISYIGAIILILHGGLNAFVGWLKFLNILPRQYIPSEIGQAFIWDPLFLIWGLSLIIFLNLNNNKRTFN</sequence>
<feature type="transmembrane region" description="Helical" evidence="1">
    <location>
        <begin position="79"/>
        <end position="103"/>
    </location>
</feature>
<feature type="transmembrane region" description="Helical" evidence="1">
    <location>
        <begin position="123"/>
        <end position="142"/>
    </location>
</feature>
<evidence type="ECO:0000313" key="2">
    <source>
        <dbReference type="EMBL" id="QYA42693.1"/>
    </source>
</evidence>
<feature type="transmembrane region" description="Helical" evidence="1">
    <location>
        <begin position="47"/>
        <end position="72"/>
    </location>
</feature>
<keyword evidence="1" id="KW-0472">Membrane</keyword>
<dbReference type="Proteomes" id="UP000826802">
    <property type="component" value="Chromosome"/>
</dbReference>
<name>A0AAJ4PB91_9STAP</name>
<keyword evidence="3" id="KW-1185">Reference proteome</keyword>
<dbReference type="RefSeq" id="WP_219503407.1">
    <property type="nucleotide sequence ID" value="NZ_CP079981.1"/>
</dbReference>
<keyword evidence="1" id="KW-1133">Transmembrane helix</keyword>
<dbReference type="EMBL" id="CP079981">
    <property type="protein sequence ID" value="QYA42693.1"/>
    <property type="molecule type" value="Genomic_DNA"/>
</dbReference>
<dbReference type="Pfam" id="PF13160">
    <property type="entry name" value="DUF3995"/>
    <property type="match status" value="1"/>
</dbReference>
<protein>
    <submittedName>
        <fullName evidence="2">DUF3995 domain-containing protein</fullName>
    </submittedName>
</protein>
<keyword evidence="1" id="KW-0812">Transmembrane</keyword>
<dbReference type="AlphaFoldDB" id="A0AAJ4PB91"/>
<proteinExistence type="predicted"/>
<evidence type="ECO:0000256" key="1">
    <source>
        <dbReference type="SAM" id="Phobius"/>
    </source>
</evidence>
<gene>
    <name evidence="2" type="ORF">KYI11_01765</name>
</gene>
<organism evidence="2 3">
    <name type="scientific">Macrococcoides bohemicum</name>
    <dbReference type="NCBI Taxonomy" id="1903056"/>
    <lineage>
        <taxon>Bacteria</taxon>
        <taxon>Bacillati</taxon>
        <taxon>Bacillota</taxon>
        <taxon>Bacilli</taxon>
        <taxon>Bacillales</taxon>
        <taxon>Staphylococcaceae</taxon>
        <taxon>Macrococcoides</taxon>
    </lineage>
</organism>
<evidence type="ECO:0000313" key="3">
    <source>
        <dbReference type="Proteomes" id="UP000826802"/>
    </source>
</evidence>
<feature type="transmembrane region" description="Helical" evidence="1">
    <location>
        <begin position="7"/>
        <end position="27"/>
    </location>
</feature>
<reference evidence="2 3" key="1">
    <citation type="submission" date="2021-07" db="EMBL/GenBank/DDBJ databases">
        <title>Prevalence and characterization of methicillin-resistant Macrococcus spp. in food producing animals and meat in Switzerland in 2019.</title>
        <authorList>
            <person name="Keller J.E."/>
            <person name="Schwendener S."/>
            <person name="Neuenschwander J."/>
            <person name="Overesch G."/>
            <person name="Perreten V."/>
        </authorList>
    </citation>
    <scope>NUCLEOTIDE SEQUENCE [LARGE SCALE GENOMIC DNA]</scope>
    <source>
        <strain evidence="2 3">19Msa0936</strain>
    </source>
</reference>